<evidence type="ECO:0000256" key="2">
    <source>
        <dbReference type="ARBA" id="ARBA00023125"/>
    </source>
</evidence>
<dbReference type="InterPro" id="IPR018062">
    <property type="entry name" value="HTH_AraC-typ_CS"/>
</dbReference>
<name>A0ABS4FQI0_9BACL</name>
<dbReference type="PROSITE" id="PS01124">
    <property type="entry name" value="HTH_ARAC_FAMILY_2"/>
    <property type="match status" value="1"/>
</dbReference>
<dbReference type="SUPFAM" id="SSF46689">
    <property type="entry name" value="Homeodomain-like"/>
    <property type="match status" value="1"/>
</dbReference>
<dbReference type="PRINTS" id="PR00032">
    <property type="entry name" value="HTHARAC"/>
</dbReference>
<comment type="caution">
    <text evidence="6">The sequence shown here is derived from an EMBL/GenBank/DDBJ whole genome shotgun (WGS) entry which is preliminary data.</text>
</comment>
<dbReference type="PROSITE" id="PS00041">
    <property type="entry name" value="HTH_ARAC_FAMILY_1"/>
    <property type="match status" value="1"/>
</dbReference>
<keyword evidence="1" id="KW-0805">Transcription regulation</keyword>
<keyword evidence="4" id="KW-0472">Membrane</keyword>
<protein>
    <submittedName>
        <fullName evidence="6">YesN/AraC family two-component response regulator</fullName>
    </submittedName>
</protein>
<evidence type="ECO:0000256" key="3">
    <source>
        <dbReference type="ARBA" id="ARBA00023163"/>
    </source>
</evidence>
<feature type="transmembrane region" description="Helical" evidence="4">
    <location>
        <begin position="16"/>
        <end position="37"/>
    </location>
</feature>
<feature type="domain" description="HTH araC/xylS-type" evidence="5">
    <location>
        <begin position="640"/>
        <end position="739"/>
    </location>
</feature>
<dbReference type="RefSeq" id="WP_210088474.1">
    <property type="nucleotide sequence ID" value="NZ_JAGGKG010000005.1"/>
</dbReference>
<evidence type="ECO:0000256" key="1">
    <source>
        <dbReference type="ARBA" id="ARBA00023015"/>
    </source>
</evidence>
<reference evidence="6 7" key="1">
    <citation type="submission" date="2021-03" db="EMBL/GenBank/DDBJ databases">
        <title>Genomic Encyclopedia of Type Strains, Phase IV (KMG-IV): sequencing the most valuable type-strain genomes for metagenomic binning, comparative biology and taxonomic classification.</title>
        <authorList>
            <person name="Goeker M."/>
        </authorList>
    </citation>
    <scope>NUCLEOTIDE SEQUENCE [LARGE SCALE GENOMIC DNA]</scope>
    <source>
        <strain evidence="6 7">DSM 14349</strain>
    </source>
</reference>
<keyword evidence="4" id="KW-0812">Transmembrane</keyword>
<organism evidence="6 7">
    <name type="scientific">Paenibacillus turicensis</name>
    <dbReference type="NCBI Taxonomy" id="160487"/>
    <lineage>
        <taxon>Bacteria</taxon>
        <taxon>Bacillati</taxon>
        <taxon>Bacillota</taxon>
        <taxon>Bacilli</taxon>
        <taxon>Bacillales</taxon>
        <taxon>Paenibacillaceae</taxon>
        <taxon>Paenibacillus</taxon>
    </lineage>
</organism>
<evidence type="ECO:0000313" key="7">
    <source>
        <dbReference type="Proteomes" id="UP001519272"/>
    </source>
</evidence>
<accession>A0ABS4FQI0</accession>
<dbReference type="PANTHER" id="PTHR43280">
    <property type="entry name" value="ARAC-FAMILY TRANSCRIPTIONAL REGULATOR"/>
    <property type="match status" value="1"/>
</dbReference>
<sequence length="744" mass="85335">MTNNTLQARSKMYSRLLLSITLCIVVTLLLSSTFYFFNYVRLDLKQTYQNDLVSLTENSSEVINMRESAQTLSFQIYRSYMISKLMFYAKPSIYDVTTAMGELSNYINSIPYIDSIYVYNPAGSAFYVVSANGQNGIYKPNEITDKGIINILQNFKDYKAFTPIPRTYVDTLHENEKRSVYSYLCFDAIGNHQSLNSAVIVNISSDWINKDVSRQAQMGQSFILNDQGILLNRNGLEPTVLSQKDEALLKNRIVNQSSNYFVDEFQGHKSLISFTSADSLDWQYIRITPYELITSKIASIRNTTITTAAIILIVGLLLSWGASHLIYRPIQHMLKQMKALESDKRNHSYTLRQHLLKEWLQGVSSPTSKAQMQRALSVGVSIPFTAPYGMILLKIDHFSSLKQERLQDLVVYKFAIMNISSEICSKAFQVESVDMQQDDIVLILSTNEILETLPDDHMDLLATQIQVASLEYLRISLSATYYPISNDHTELSELYSQVKEASLHRLFYGHGCRINSREIAALKTKQYHYPKEKEKKLIETLMSLKIEDATDLLNHIVLEMKDMNYSKISQALTRLSMTIQNAITTIQKNNMLGETISTQIPRLEDCEIIEQFIKAHIALFEHVQHELSQRRSTKQSHLVEDINLLIEEHYSDPELCLNMIADKFQLSPIYISRLYKQHTQETIIDVINKIRLDHAKQYLTQSNAAITGIAEQCGYTSSSYFHRIFKKNFGVTPAEYRKSYSKIS</sequence>
<proteinExistence type="predicted"/>
<dbReference type="PANTHER" id="PTHR43280:SF28">
    <property type="entry name" value="HTH-TYPE TRANSCRIPTIONAL ACTIVATOR RHAS"/>
    <property type="match status" value="1"/>
</dbReference>
<keyword evidence="3" id="KW-0804">Transcription</keyword>
<dbReference type="Pfam" id="PF12833">
    <property type="entry name" value="HTH_18"/>
    <property type="match status" value="1"/>
</dbReference>
<keyword evidence="4" id="KW-1133">Transmembrane helix</keyword>
<feature type="transmembrane region" description="Helical" evidence="4">
    <location>
        <begin position="305"/>
        <end position="327"/>
    </location>
</feature>
<dbReference type="InterPro" id="IPR020449">
    <property type="entry name" value="Tscrpt_reg_AraC-type_HTH"/>
</dbReference>
<keyword evidence="2" id="KW-0238">DNA-binding</keyword>
<evidence type="ECO:0000259" key="5">
    <source>
        <dbReference type="PROSITE" id="PS01124"/>
    </source>
</evidence>
<gene>
    <name evidence="6" type="ORF">J2Z32_001425</name>
</gene>
<dbReference type="EMBL" id="JAGGKG010000005">
    <property type="protein sequence ID" value="MBP1904801.1"/>
    <property type="molecule type" value="Genomic_DNA"/>
</dbReference>
<evidence type="ECO:0000313" key="6">
    <source>
        <dbReference type="EMBL" id="MBP1904801.1"/>
    </source>
</evidence>
<dbReference type="InterPro" id="IPR009057">
    <property type="entry name" value="Homeodomain-like_sf"/>
</dbReference>
<dbReference type="InterPro" id="IPR018060">
    <property type="entry name" value="HTH_AraC"/>
</dbReference>
<dbReference type="Gene3D" id="1.10.10.60">
    <property type="entry name" value="Homeodomain-like"/>
    <property type="match status" value="2"/>
</dbReference>
<dbReference type="Proteomes" id="UP001519272">
    <property type="component" value="Unassembled WGS sequence"/>
</dbReference>
<dbReference type="SMART" id="SM00342">
    <property type="entry name" value="HTH_ARAC"/>
    <property type="match status" value="1"/>
</dbReference>
<evidence type="ECO:0000256" key="4">
    <source>
        <dbReference type="SAM" id="Phobius"/>
    </source>
</evidence>
<keyword evidence="7" id="KW-1185">Reference proteome</keyword>